<dbReference type="EMBL" id="CDMC01000014">
    <property type="protein sequence ID" value="CEL09356.1"/>
    <property type="molecule type" value="Genomic_DNA"/>
</dbReference>
<reference evidence="2" key="1">
    <citation type="journal article" date="2016" name="Genome Announc.">
        <title>Draft genome sequences of fungus Aspergillus calidoustus.</title>
        <authorList>
            <person name="Horn F."/>
            <person name="Linde J."/>
            <person name="Mattern D.J."/>
            <person name="Walther G."/>
            <person name="Guthke R."/>
            <person name="Scherlach K."/>
            <person name="Martin K."/>
            <person name="Brakhage A.A."/>
            <person name="Petzke L."/>
            <person name="Valiante V."/>
        </authorList>
    </citation>
    <scope>NUCLEOTIDE SEQUENCE [LARGE SCALE GENOMIC DNA]</scope>
    <source>
        <strain evidence="2">SF006504</strain>
    </source>
</reference>
<evidence type="ECO:0008006" key="3">
    <source>
        <dbReference type="Google" id="ProtNLM"/>
    </source>
</evidence>
<evidence type="ECO:0000313" key="1">
    <source>
        <dbReference type="EMBL" id="CEL09356.1"/>
    </source>
</evidence>
<organism evidence="1 2">
    <name type="scientific">Aspergillus calidoustus</name>
    <dbReference type="NCBI Taxonomy" id="454130"/>
    <lineage>
        <taxon>Eukaryota</taxon>
        <taxon>Fungi</taxon>
        <taxon>Dikarya</taxon>
        <taxon>Ascomycota</taxon>
        <taxon>Pezizomycotina</taxon>
        <taxon>Eurotiomycetes</taxon>
        <taxon>Eurotiomycetidae</taxon>
        <taxon>Eurotiales</taxon>
        <taxon>Aspergillaceae</taxon>
        <taxon>Aspergillus</taxon>
        <taxon>Aspergillus subgen. Nidulantes</taxon>
    </lineage>
</organism>
<accession>A0A0U5CFW9</accession>
<keyword evidence="2" id="KW-1185">Reference proteome</keyword>
<sequence>MAARELPNCSHSPALWLWTIQWPSFHSFRPPAHVYGTIQRLRRWLLSVLGYPTPSRYVQHPFKGQHALGTPYLLIEYINPSRGKPLTETWEEGRHDPKLRSNLFHGLSRMILTLARTPLPKIGSFTLDKNGYLSLSNRPLTLEIQ</sequence>
<proteinExistence type="predicted"/>
<dbReference type="OrthoDB" id="3645574at2759"/>
<dbReference type="STRING" id="454130.A0A0U5CFW9"/>
<gene>
    <name evidence="1" type="ORF">ASPCAL12493</name>
</gene>
<dbReference type="AlphaFoldDB" id="A0A0U5CFW9"/>
<protein>
    <recommendedName>
        <fullName evidence="3">Aminoglycoside phosphotransferase domain-containing protein</fullName>
    </recommendedName>
</protein>
<dbReference type="Proteomes" id="UP000054771">
    <property type="component" value="Unassembled WGS sequence"/>
</dbReference>
<name>A0A0U5CFW9_ASPCI</name>
<evidence type="ECO:0000313" key="2">
    <source>
        <dbReference type="Proteomes" id="UP000054771"/>
    </source>
</evidence>